<evidence type="ECO:0000259" key="8">
    <source>
        <dbReference type="PROSITE" id="PS51192"/>
    </source>
</evidence>
<feature type="short sequence motif" description="Q motif" evidence="6">
    <location>
        <begin position="39"/>
        <end position="67"/>
    </location>
</feature>
<dbReference type="InterPro" id="IPR014014">
    <property type="entry name" value="RNA_helicase_DEAD_Q_motif"/>
</dbReference>
<evidence type="ECO:0000256" key="4">
    <source>
        <dbReference type="ARBA" id="ARBA00022840"/>
    </source>
</evidence>
<organism evidence="11 12">
    <name type="scientific">Vreelandella aquamarina</name>
    <dbReference type="NCBI Taxonomy" id="77097"/>
    <lineage>
        <taxon>Bacteria</taxon>
        <taxon>Pseudomonadati</taxon>
        <taxon>Pseudomonadota</taxon>
        <taxon>Gammaproteobacteria</taxon>
        <taxon>Oceanospirillales</taxon>
        <taxon>Halomonadaceae</taxon>
        <taxon>Vreelandella</taxon>
    </lineage>
</organism>
<dbReference type="PROSITE" id="PS00039">
    <property type="entry name" value="DEAD_ATP_HELICASE"/>
    <property type="match status" value="1"/>
</dbReference>
<dbReference type="GO" id="GO:0003676">
    <property type="term" value="F:nucleic acid binding"/>
    <property type="evidence" value="ECO:0007669"/>
    <property type="project" value="InterPro"/>
</dbReference>
<keyword evidence="1 7" id="KW-0547">Nucleotide-binding</keyword>
<dbReference type="SUPFAM" id="SSF52540">
    <property type="entry name" value="P-loop containing nucleoside triphosphate hydrolases"/>
    <property type="match status" value="1"/>
</dbReference>
<dbReference type="InterPro" id="IPR044742">
    <property type="entry name" value="DEAD/DEAH_RhlB"/>
</dbReference>
<dbReference type="PROSITE" id="PS51195">
    <property type="entry name" value="Q_MOTIF"/>
    <property type="match status" value="1"/>
</dbReference>
<feature type="domain" description="Helicase ATP-binding" evidence="8">
    <location>
        <begin position="70"/>
        <end position="241"/>
    </location>
</feature>
<dbReference type="CDD" id="cd00268">
    <property type="entry name" value="DEADc"/>
    <property type="match status" value="1"/>
</dbReference>
<dbReference type="Pfam" id="PF00271">
    <property type="entry name" value="Helicase_C"/>
    <property type="match status" value="1"/>
</dbReference>
<dbReference type="InterPro" id="IPR011545">
    <property type="entry name" value="DEAD/DEAH_box_helicase_dom"/>
</dbReference>
<dbReference type="GO" id="GO:0016787">
    <property type="term" value="F:hydrolase activity"/>
    <property type="evidence" value="ECO:0007669"/>
    <property type="project" value="UniProtKB-KW"/>
</dbReference>
<dbReference type="GO" id="GO:0005524">
    <property type="term" value="F:ATP binding"/>
    <property type="evidence" value="ECO:0007669"/>
    <property type="project" value="UniProtKB-KW"/>
</dbReference>
<keyword evidence="4 7" id="KW-0067">ATP-binding</keyword>
<keyword evidence="2 7" id="KW-0378">Hydrolase</keyword>
<evidence type="ECO:0000256" key="7">
    <source>
        <dbReference type="RuleBase" id="RU000492"/>
    </source>
</evidence>
<dbReference type="InterPro" id="IPR050079">
    <property type="entry name" value="DEAD_box_RNA_helicase"/>
</dbReference>
<protein>
    <submittedName>
        <fullName evidence="11">ATP-dependent RNA helicase</fullName>
    </submittedName>
</protein>
<dbReference type="Gene3D" id="3.40.50.300">
    <property type="entry name" value="P-loop containing nucleotide triphosphate hydrolases"/>
    <property type="match status" value="2"/>
</dbReference>
<dbReference type="PROSITE" id="PS51192">
    <property type="entry name" value="HELICASE_ATP_BIND_1"/>
    <property type="match status" value="1"/>
</dbReference>
<name>A0A6F8SY46_9GAMM</name>
<evidence type="ECO:0000259" key="10">
    <source>
        <dbReference type="PROSITE" id="PS51195"/>
    </source>
</evidence>
<reference evidence="11 12" key="1">
    <citation type="submission" date="2020-02" db="EMBL/GenBank/DDBJ databases">
        <title>Complete Genome Sequence of Halomonas meridiana strain BAA-801, Isolated from Deep Sea Thermal Vent.</title>
        <authorList>
            <person name="Takahashi Y."/>
            <person name="Takahashi H."/>
            <person name="Galipon J."/>
            <person name="Arakawa K."/>
        </authorList>
    </citation>
    <scope>NUCLEOTIDE SEQUENCE [LARGE SCALE GENOMIC DNA]</scope>
    <source>
        <strain evidence="11 12">Slthf1</strain>
    </source>
</reference>
<evidence type="ECO:0000256" key="2">
    <source>
        <dbReference type="ARBA" id="ARBA00022801"/>
    </source>
</evidence>
<dbReference type="PANTHER" id="PTHR47959:SF1">
    <property type="entry name" value="ATP-DEPENDENT RNA HELICASE DBPA"/>
    <property type="match status" value="1"/>
</dbReference>
<dbReference type="EMBL" id="AP022821">
    <property type="protein sequence ID" value="BCA92652.1"/>
    <property type="molecule type" value="Genomic_DNA"/>
</dbReference>
<gene>
    <name evidence="11" type="primary">dbpA</name>
    <name evidence="11" type="ORF">HMSLTHF_24270</name>
</gene>
<dbReference type="Pfam" id="PF00270">
    <property type="entry name" value="DEAD"/>
    <property type="match status" value="1"/>
</dbReference>
<accession>A0A6F8SY46</accession>
<evidence type="ECO:0000256" key="5">
    <source>
        <dbReference type="ARBA" id="ARBA00038437"/>
    </source>
</evidence>
<dbReference type="PROSITE" id="PS51194">
    <property type="entry name" value="HELICASE_CTER"/>
    <property type="match status" value="1"/>
</dbReference>
<feature type="domain" description="Helicase C-terminal" evidence="9">
    <location>
        <begin position="271"/>
        <end position="417"/>
    </location>
</feature>
<dbReference type="InterPro" id="IPR012677">
    <property type="entry name" value="Nucleotide-bd_a/b_plait_sf"/>
</dbReference>
<evidence type="ECO:0000256" key="3">
    <source>
        <dbReference type="ARBA" id="ARBA00022806"/>
    </source>
</evidence>
<dbReference type="InterPro" id="IPR000629">
    <property type="entry name" value="RNA-helicase_DEAD-box_CS"/>
</dbReference>
<dbReference type="Pfam" id="PF03880">
    <property type="entry name" value="DbpA"/>
    <property type="match status" value="1"/>
</dbReference>
<proteinExistence type="inferred from homology"/>
<dbReference type="SMART" id="SM00490">
    <property type="entry name" value="HELICc"/>
    <property type="match status" value="1"/>
</dbReference>
<dbReference type="InterPro" id="IPR005580">
    <property type="entry name" value="DbpA/CsdA_RNA-bd_dom"/>
</dbReference>
<sequence length="498" mass="53316">MEGEASLAARQGVALSGMVLHIIGSLGVPPLQEFFVSDTSFASLALSPALLSTLDSLGYHEMTPVQAQSLPPMLAGRDVMAQAKTGSGKTAAFGLALLSQLRVEAFSVQALVLCPTRELADQVAEELRRLARGMPNVKVLTLCGGAPFGPQLASLEHGAHIVVGTPGRVDEHLRKGSLTLGSLAVLVLDEADRMLDMGFQVTIDDIIADTPADRQTLLFSATFPDEREGLAAMTRGVLRDPVSVKVAETHDATTIEQHFYRVSHDDDRFAALTELLLATRPTTSVVFCNTKRETQAVADGLVDAGFSAVALHGDLEQKDRDRLLVLFANQSASILVATDVAARGLDIAQLDAVFNYQIARELDVHVHRVGRTGRAGASGIACTLVTPQEDYRLERLAELLGEPLATEPLPRATNVSPFEPPMATLQLAGGKKDKLRPGDILGALTSEGGLRGDQVGKIKVLARSAYVAVARSAVQKAQAKLERDKLKGRAFRVRRIRH</sequence>
<keyword evidence="3 7" id="KW-0347">Helicase</keyword>
<evidence type="ECO:0000313" key="12">
    <source>
        <dbReference type="Proteomes" id="UP000503197"/>
    </source>
</evidence>
<dbReference type="Gene3D" id="3.30.70.330">
    <property type="match status" value="1"/>
</dbReference>
<dbReference type="PANTHER" id="PTHR47959">
    <property type="entry name" value="ATP-DEPENDENT RNA HELICASE RHLE-RELATED"/>
    <property type="match status" value="1"/>
</dbReference>
<dbReference type="NCBIfam" id="NF008744">
    <property type="entry name" value="PRK11776.1"/>
    <property type="match status" value="1"/>
</dbReference>
<dbReference type="SMART" id="SM00487">
    <property type="entry name" value="DEXDc"/>
    <property type="match status" value="1"/>
</dbReference>
<comment type="similarity">
    <text evidence="5 7">Belongs to the DEAD box helicase family.</text>
</comment>
<feature type="domain" description="DEAD-box RNA helicase Q" evidence="10">
    <location>
        <begin position="39"/>
        <end position="67"/>
    </location>
</feature>
<dbReference type="AlphaFoldDB" id="A0A6F8SY46"/>
<dbReference type="InterPro" id="IPR014001">
    <property type="entry name" value="Helicase_ATP-bd"/>
</dbReference>
<dbReference type="GO" id="GO:0003724">
    <property type="term" value="F:RNA helicase activity"/>
    <property type="evidence" value="ECO:0007669"/>
    <property type="project" value="InterPro"/>
</dbReference>
<evidence type="ECO:0000259" key="9">
    <source>
        <dbReference type="PROSITE" id="PS51194"/>
    </source>
</evidence>
<evidence type="ECO:0000313" key="11">
    <source>
        <dbReference type="EMBL" id="BCA92652.1"/>
    </source>
</evidence>
<dbReference type="Proteomes" id="UP000503197">
    <property type="component" value="Chromosome"/>
</dbReference>
<dbReference type="CDD" id="cd18787">
    <property type="entry name" value="SF2_C_DEAD"/>
    <property type="match status" value="1"/>
</dbReference>
<dbReference type="InterPro" id="IPR027417">
    <property type="entry name" value="P-loop_NTPase"/>
</dbReference>
<evidence type="ECO:0000256" key="1">
    <source>
        <dbReference type="ARBA" id="ARBA00022741"/>
    </source>
</evidence>
<dbReference type="GO" id="GO:0005829">
    <property type="term" value="C:cytosol"/>
    <property type="evidence" value="ECO:0007669"/>
    <property type="project" value="TreeGrafter"/>
</dbReference>
<evidence type="ECO:0000256" key="6">
    <source>
        <dbReference type="PROSITE-ProRule" id="PRU00552"/>
    </source>
</evidence>
<dbReference type="InterPro" id="IPR001650">
    <property type="entry name" value="Helicase_C-like"/>
</dbReference>